<name>A0ABV8P224_9BURK</name>
<dbReference type="InterPro" id="IPR014757">
    <property type="entry name" value="Tscrpt_reg_IclR_C"/>
</dbReference>
<dbReference type="PROSITE" id="PS51077">
    <property type="entry name" value="HTH_ICLR"/>
    <property type="match status" value="1"/>
</dbReference>
<dbReference type="Pfam" id="PF09339">
    <property type="entry name" value="HTH_IclR"/>
    <property type="match status" value="1"/>
</dbReference>
<evidence type="ECO:0000259" key="3">
    <source>
        <dbReference type="PROSITE" id="PS51078"/>
    </source>
</evidence>
<dbReference type="PANTHER" id="PTHR30136">
    <property type="entry name" value="HELIX-TURN-HELIX TRANSCRIPTIONAL REGULATOR, ICLR FAMILY"/>
    <property type="match status" value="1"/>
</dbReference>
<organism evidence="4 5">
    <name type="scientific">Candidimonas humi</name>
    <dbReference type="NCBI Taxonomy" id="683355"/>
    <lineage>
        <taxon>Bacteria</taxon>
        <taxon>Pseudomonadati</taxon>
        <taxon>Pseudomonadota</taxon>
        <taxon>Betaproteobacteria</taxon>
        <taxon>Burkholderiales</taxon>
        <taxon>Alcaligenaceae</taxon>
        <taxon>Candidimonas</taxon>
    </lineage>
</organism>
<keyword evidence="5" id="KW-1185">Reference proteome</keyword>
<feature type="domain" description="IclR-ED" evidence="3">
    <location>
        <begin position="73"/>
        <end position="257"/>
    </location>
</feature>
<gene>
    <name evidence="4" type="ORF">ACFOY1_14525</name>
</gene>
<dbReference type="Proteomes" id="UP001595848">
    <property type="component" value="Unassembled WGS sequence"/>
</dbReference>
<sequence>MDIKSKGGTQSIRRALHLLRLIAQNEDSGLSLQELTQLSGLERSTAHRVVACLMDENFVRKDAASKRYELGIDAMQIGFSAMHRIPIADELRPLAKRLCRLSDDTVFLVAQQGDHALCLAREHGDFPVRIFTIDAGEKRLMGIGAGGLALIAGYSDEEIAHIHARHTEEYEQAGLPLRTLMLKARQTRRNGYSEIVDGITQGVSGVGYAFSLSQITRVAISFGAINPRLDAARRKQMGELLARECKAWVQARQQAGA</sequence>
<evidence type="ECO:0000313" key="5">
    <source>
        <dbReference type="Proteomes" id="UP001595848"/>
    </source>
</evidence>
<feature type="domain" description="HTH iclR-type" evidence="2">
    <location>
        <begin position="9"/>
        <end position="72"/>
    </location>
</feature>
<dbReference type="Pfam" id="PF01614">
    <property type="entry name" value="IclR_C"/>
    <property type="match status" value="1"/>
</dbReference>
<evidence type="ECO:0000313" key="4">
    <source>
        <dbReference type="EMBL" id="MFC4202171.1"/>
    </source>
</evidence>
<evidence type="ECO:0000259" key="2">
    <source>
        <dbReference type="PROSITE" id="PS51077"/>
    </source>
</evidence>
<keyword evidence="1" id="KW-0238">DNA-binding</keyword>
<dbReference type="InterPro" id="IPR050707">
    <property type="entry name" value="HTH_MetabolicPath_Reg"/>
</dbReference>
<dbReference type="PROSITE" id="PS51078">
    <property type="entry name" value="ICLR_ED"/>
    <property type="match status" value="1"/>
</dbReference>
<proteinExistence type="predicted"/>
<reference evidence="5" key="1">
    <citation type="journal article" date="2019" name="Int. J. Syst. Evol. Microbiol.">
        <title>The Global Catalogue of Microorganisms (GCM) 10K type strain sequencing project: providing services to taxonomists for standard genome sequencing and annotation.</title>
        <authorList>
            <consortium name="The Broad Institute Genomics Platform"/>
            <consortium name="The Broad Institute Genome Sequencing Center for Infectious Disease"/>
            <person name="Wu L."/>
            <person name="Ma J."/>
        </authorList>
    </citation>
    <scope>NUCLEOTIDE SEQUENCE [LARGE SCALE GENOMIC DNA]</scope>
    <source>
        <strain evidence="5">LMG 24813</strain>
    </source>
</reference>
<dbReference type="RefSeq" id="WP_217965677.1">
    <property type="nucleotide sequence ID" value="NZ_JAHTBN010000008.1"/>
</dbReference>
<dbReference type="EMBL" id="JBHSBV010000005">
    <property type="protein sequence ID" value="MFC4202171.1"/>
    <property type="molecule type" value="Genomic_DNA"/>
</dbReference>
<dbReference type="SMART" id="SM00346">
    <property type="entry name" value="HTH_ICLR"/>
    <property type="match status" value="1"/>
</dbReference>
<protein>
    <submittedName>
        <fullName evidence="4">IclR family transcriptional regulator</fullName>
    </submittedName>
</protein>
<comment type="caution">
    <text evidence="4">The sequence shown here is derived from an EMBL/GenBank/DDBJ whole genome shotgun (WGS) entry which is preliminary data.</text>
</comment>
<dbReference type="InterPro" id="IPR005471">
    <property type="entry name" value="Tscrpt_reg_IclR_N"/>
</dbReference>
<dbReference type="PANTHER" id="PTHR30136:SF39">
    <property type="entry name" value="TRANSCRIPTIONAL REGULATORY PROTEIN"/>
    <property type="match status" value="1"/>
</dbReference>
<evidence type="ECO:0000256" key="1">
    <source>
        <dbReference type="ARBA" id="ARBA00023125"/>
    </source>
</evidence>
<accession>A0ABV8P224</accession>